<organism evidence="1">
    <name type="scientific">Arundo donax</name>
    <name type="common">Giant reed</name>
    <name type="synonym">Donax arundinaceus</name>
    <dbReference type="NCBI Taxonomy" id="35708"/>
    <lineage>
        <taxon>Eukaryota</taxon>
        <taxon>Viridiplantae</taxon>
        <taxon>Streptophyta</taxon>
        <taxon>Embryophyta</taxon>
        <taxon>Tracheophyta</taxon>
        <taxon>Spermatophyta</taxon>
        <taxon>Magnoliopsida</taxon>
        <taxon>Liliopsida</taxon>
        <taxon>Poales</taxon>
        <taxon>Poaceae</taxon>
        <taxon>PACMAD clade</taxon>
        <taxon>Arundinoideae</taxon>
        <taxon>Arundineae</taxon>
        <taxon>Arundo</taxon>
    </lineage>
</organism>
<reference evidence="1" key="2">
    <citation type="journal article" date="2015" name="Data Brief">
        <title>Shoot transcriptome of the giant reed, Arundo donax.</title>
        <authorList>
            <person name="Barrero R.A."/>
            <person name="Guerrero F.D."/>
            <person name="Moolhuijzen P."/>
            <person name="Goolsby J.A."/>
            <person name="Tidwell J."/>
            <person name="Bellgard S.E."/>
            <person name="Bellgard M.I."/>
        </authorList>
    </citation>
    <scope>NUCLEOTIDE SEQUENCE</scope>
    <source>
        <tissue evidence="1">Shoot tissue taken approximately 20 cm above the soil surface</tissue>
    </source>
</reference>
<dbReference type="EMBL" id="GBRH01221650">
    <property type="protein sequence ID" value="JAD76245.1"/>
    <property type="molecule type" value="Transcribed_RNA"/>
</dbReference>
<dbReference type="AlphaFoldDB" id="A0A0A9CS85"/>
<protein>
    <submittedName>
        <fullName evidence="1">Uncharacterized protein</fullName>
    </submittedName>
</protein>
<evidence type="ECO:0000313" key="1">
    <source>
        <dbReference type="EMBL" id="JAD76245.1"/>
    </source>
</evidence>
<accession>A0A0A9CS85</accession>
<reference evidence="1" key="1">
    <citation type="submission" date="2014-09" db="EMBL/GenBank/DDBJ databases">
        <authorList>
            <person name="Magalhaes I.L.F."/>
            <person name="Oliveira U."/>
            <person name="Santos F.R."/>
            <person name="Vidigal T.H.D.A."/>
            <person name="Brescovit A.D."/>
            <person name="Santos A.J."/>
        </authorList>
    </citation>
    <scope>NUCLEOTIDE SEQUENCE</scope>
    <source>
        <tissue evidence="1">Shoot tissue taken approximately 20 cm above the soil surface</tissue>
    </source>
</reference>
<name>A0A0A9CS85_ARUDO</name>
<sequence>MSTGCDNRQTTPIFTPDTISTIEKCISYKLIFLRRRIKTLLHQCIHCFLYVLTSLSYFDVPGNTAR</sequence>
<proteinExistence type="predicted"/>